<dbReference type="EMBL" id="CADILH010000012">
    <property type="protein sequence ID" value="CAB3938140.1"/>
    <property type="molecule type" value="Genomic_DNA"/>
</dbReference>
<evidence type="ECO:0000256" key="1">
    <source>
        <dbReference type="SAM" id="MobiDB-lite"/>
    </source>
</evidence>
<reference evidence="2 3" key="1">
    <citation type="submission" date="2020-04" db="EMBL/GenBank/DDBJ databases">
        <authorList>
            <person name="De Canck E."/>
        </authorList>
    </citation>
    <scope>NUCLEOTIDE SEQUENCE [LARGE SCALE GENOMIC DNA]</scope>
    <source>
        <strain evidence="2 3">LMG 6000</strain>
    </source>
</reference>
<gene>
    <name evidence="2" type="ORF">LMG6000_05738</name>
</gene>
<keyword evidence="3" id="KW-1185">Reference proteome</keyword>
<evidence type="ECO:0000313" key="3">
    <source>
        <dbReference type="Proteomes" id="UP000494183"/>
    </source>
</evidence>
<feature type="region of interest" description="Disordered" evidence="1">
    <location>
        <begin position="31"/>
        <end position="54"/>
    </location>
</feature>
<dbReference type="Proteomes" id="UP000494183">
    <property type="component" value="Unassembled WGS sequence"/>
</dbReference>
<evidence type="ECO:0008006" key="4">
    <source>
        <dbReference type="Google" id="ProtNLM"/>
    </source>
</evidence>
<proteinExistence type="predicted"/>
<sequence>MTISIRRLSDVLASTESGRLYRIEVFLRAGEPGGTAARPDAARPDAARPDAARPDAARYILRTTEGERVLPLDRNRYRLKSGEVLTALTPPRHDI</sequence>
<feature type="compositionally biased region" description="Basic and acidic residues" evidence="1">
    <location>
        <begin position="40"/>
        <end position="54"/>
    </location>
</feature>
<name>A0A6S7F8Z1_9BURK</name>
<evidence type="ECO:0000313" key="2">
    <source>
        <dbReference type="EMBL" id="CAB3938140.1"/>
    </source>
</evidence>
<accession>A0A6S7F8Z1</accession>
<protein>
    <recommendedName>
        <fullName evidence="4">6-phosphofructokinase</fullName>
    </recommendedName>
</protein>
<organism evidence="2 3">
    <name type="scientific">Achromobacter insolitus</name>
    <dbReference type="NCBI Taxonomy" id="217204"/>
    <lineage>
        <taxon>Bacteria</taxon>
        <taxon>Pseudomonadati</taxon>
        <taxon>Pseudomonadota</taxon>
        <taxon>Betaproteobacteria</taxon>
        <taxon>Burkholderiales</taxon>
        <taxon>Alcaligenaceae</taxon>
        <taxon>Achromobacter</taxon>
    </lineage>
</organism>
<dbReference type="AlphaFoldDB" id="A0A6S7F8Z1"/>